<dbReference type="eggNOG" id="ENOG5031DGX">
    <property type="taxonomic scope" value="Bacteria"/>
</dbReference>
<protein>
    <recommendedName>
        <fullName evidence="4">Lipoprotein</fullName>
    </recommendedName>
</protein>
<keyword evidence="1" id="KW-0732">Signal</keyword>
<reference evidence="2 3" key="2">
    <citation type="journal article" date="2014" name="Genome Announc.">
        <title>Complete Genome Sequence of the Subsurface, Mesophilic Sulfate-Reducing Bacterium Desulfovibrio aespoeensis Aspo-2.</title>
        <authorList>
            <person name="Pedersen K."/>
            <person name="Bengtsson A."/>
            <person name="Edlund J."/>
            <person name="Rabe L."/>
            <person name="Hazen T."/>
            <person name="Chakraborty R."/>
            <person name="Goodwin L."/>
            <person name="Shapiro N."/>
        </authorList>
    </citation>
    <scope>NUCLEOTIDE SEQUENCE [LARGE SCALE GENOMIC DNA]</scope>
    <source>
        <strain evidence="3">ATCC 700646 / DSM 10631 / Aspo-2</strain>
    </source>
</reference>
<dbReference type="EMBL" id="CP002431">
    <property type="protein sequence ID" value="ADU63988.1"/>
    <property type="molecule type" value="Genomic_DNA"/>
</dbReference>
<dbReference type="STRING" id="643562.Daes_2994"/>
<accession>E6VZB6</accession>
<reference evidence="3" key="1">
    <citation type="submission" date="2010-12" db="EMBL/GenBank/DDBJ databases">
        <title>Complete sequence of Desulfovibrio aespoeensis Aspo-2.</title>
        <authorList>
            <consortium name="US DOE Joint Genome Institute"/>
            <person name="Lucas S."/>
            <person name="Copeland A."/>
            <person name="Lapidus A."/>
            <person name="Cheng J.-F."/>
            <person name="Goodwin L."/>
            <person name="Pitluck S."/>
            <person name="Chertkov O."/>
            <person name="Misra M."/>
            <person name="Detter J.C."/>
            <person name="Han C."/>
            <person name="Tapia R."/>
            <person name="Land M."/>
            <person name="Hauser L."/>
            <person name="Kyrpides N."/>
            <person name="Ivanova N."/>
            <person name="Ovchinnikova G."/>
            <person name="Pedersen K."/>
            <person name="Jagevall S."/>
            <person name="Hazen T."/>
            <person name="Woyke T."/>
        </authorList>
    </citation>
    <scope>NUCLEOTIDE SEQUENCE [LARGE SCALE GENOMIC DNA]</scope>
    <source>
        <strain evidence="3">ATCC 700646 / DSM 10631 / Aspo-2</strain>
    </source>
</reference>
<evidence type="ECO:0000256" key="1">
    <source>
        <dbReference type="SAM" id="SignalP"/>
    </source>
</evidence>
<evidence type="ECO:0008006" key="4">
    <source>
        <dbReference type="Google" id="ProtNLM"/>
    </source>
</evidence>
<dbReference type="RefSeq" id="WP_013515889.1">
    <property type="nucleotide sequence ID" value="NC_014844.1"/>
</dbReference>
<gene>
    <name evidence="2" type="ordered locus">Daes_2994</name>
</gene>
<feature type="chain" id="PRO_5003211501" description="Lipoprotein" evidence="1">
    <location>
        <begin position="24"/>
        <end position="157"/>
    </location>
</feature>
<dbReference type="OrthoDB" id="5465170at2"/>
<dbReference type="HOGENOM" id="CLU_1675050_0_0_7"/>
<sequence length="157" mass="17007" precursor="true">MKRFVTALTLLALTLLPLGCKQATLDAFNLGGPEYVGDYMQDDDVRHLAHALDTAPTRTPVKWENLGTGYQYSMMIFSSDEAAGVITRAVSVLAIEPSGDAEVLDLVCTSESARKWRIVAKTPASFVGRAARMELDQAAAPENVRTEAGFKGFLVAR</sequence>
<keyword evidence="3" id="KW-1185">Reference proteome</keyword>
<name>E6VZB6_PSEA9</name>
<feature type="signal peptide" evidence="1">
    <location>
        <begin position="1"/>
        <end position="23"/>
    </location>
</feature>
<dbReference type="Proteomes" id="UP000002191">
    <property type="component" value="Chromosome"/>
</dbReference>
<evidence type="ECO:0000313" key="2">
    <source>
        <dbReference type="EMBL" id="ADU63988.1"/>
    </source>
</evidence>
<evidence type="ECO:0000313" key="3">
    <source>
        <dbReference type="Proteomes" id="UP000002191"/>
    </source>
</evidence>
<organism evidence="2 3">
    <name type="scientific">Pseudodesulfovibrio aespoeensis (strain ATCC 700646 / DSM 10631 / Aspo-2)</name>
    <name type="common">Desulfovibrio aespoeensis</name>
    <dbReference type="NCBI Taxonomy" id="643562"/>
    <lineage>
        <taxon>Bacteria</taxon>
        <taxon>Pseudomonadati</taxon>
        <taxon>Thermodesulfobacteriota</taxon>
        <taxon>Desulfovibrionia</taxon>
        <taxon>Desulfovibrionales</taxon>
        <taxon>Desulfovibrionaceae</taxon>
    </lineage>
</organism>
<proteinExistence type="predicted"/>
<dbReference type="KEGG" id="das:Daes_2994"/>
<dbReference type="AlphaFoldDB" id="E6VZB6"/>